<evidence type="ECO:0000256" key="11">
    <source>
        <dbReference type="ARBA" id="ARBA00068630"/>
    </source>
</evidence>
<evidence type="ECO:0000256" key="9">
    <source>
        <dbReference type="ARBA" id="ARBA00049654"/>
    </source>
</evidence>
<dbReference type="STRING" id="4615.A0A199VTX3"/>
<keyword evidence="5 13" id="KW-0863">Zinc-finger</keyword>
<dbReference type="Pfam" id="PF04438">
    <property type="entry name" value="zf-HIT"/>
    <property type="match status" value="1"/>
</dbReference>
<keyword evidence="4" id="KW-0479">Metal-binding</keyword>
<evidence type="ECO:0000256" key="13">
    <source>
        <dbReference type="PROSITE-ProRule" id="PRU00453"/>
    </source>
</evidence>
<dbReference type="InterPro" id="IPR057721">
    <property type="entry name" value="BCD1_alpha/beta"/>
</dbReference>
<feature type="compositionally biased region" description="Pro residues" evidence="14">
    <location>
        <begin position="8"/>
        <end position="18"/>
    </location>
</feature>
<keyword evidence="1" id="KW-1017">Isopeptide bond</keyword>
<comment type="subunit">
    <text evidence="10">Interacts with FBL, SNU13, NOP58, NUFIP1, RUVBL1, RUVBL2 and TAF9. Interacts (via HIT-type zinc finger) with the RUVBL1/RUVBL2 complex in the presence of ADP.</text>
</comment>
<accession>A0A199VTX3</accession>
<dbReference type="GO" id="GO:0008270">
    <property type="term" value="F:zinc ion binding"/>
    <property type="evidence" value="ECO:0007669"/>
    <property type="project" value="UniProtKB-UniRule"/>
</dbReference>
<name>A0A199VTX3_ANACO</name>
<evidence type="ECO:0000256" key="8">
    <source>
        <dbReference type="ARBA" id="ARBA00049598"/>
    </source>
</evidence>
<evidence type="ECO:0000256" key="10">
    <source>
        <dbReference type="ARBA" id="ARBA00061949"/>
    </source>
</evidence>
<dbReference type="GO" id="GO:0005634">
    <property type="term" value="C:nucleus"/>
    <property type="evidence" value="ECO:0007669"/>
    <property type="project" value="TreeGrafter"/>
</dbReference>
<dbReference type="GO" id="GO:0000463">
    <property type="term" value="P:maturation of LSU-rRNA from tricistronic rRNA transcript (SSU-rRNA, 5.8S rRNA, LSU-rRNA)"/>
    <property type="evidence" value="ECO:0007669"/>
    <property type="project" value="TreeGrafter"/>
</dbReference>
<gene>
    <name evidence="16" type="ORF">ACMD2_10793</name>
</gene>
<evidence type="ECO:0000256" key="5">
    <source>
        <dbReference type="ARBA" id="ARBA00022771"/>
    </source>
</evidence>
<dbReference type="CDD" id="cd23023">
    <property type="entry name" value="zf-HIT_BCD1"/>
    <property type="match status" value="1"/>
</dbReference>
<dbReference type="PANTHER" id="PTHR13483">
    <property type="entry name" value="BOX C_D SNORNA PROTEIN 1-RELATED"/>
    <property type="match status" value="1"/>
</dbReference>
<evidence type="ECO:0000256" key="6">
    <source>
        <dbReference type="ARBA" id="ARBA00022833"/>
    </source>
</evidence>
<protein>
    <recommendedName>
        <fullName evidence="11">Box C/D snoRNA protein 1</fullName>
    </recommendedName>
    <alternativeName>
        <fullName evidence="12">Zinc finger HIT domain-containing protein 6</fullName>
    </alternativeName>
</protein>
<evidence type="ECO:0000259" key="15">
    <source>
        <dbReference type="PROSITE" id="PS51083"/>
    </source>
</evidence>
<dbReference type="PANTHER" id="PTHR13483:SF3">
    <property type="entry name" value="BOX C_D SNORNA PROTEIN 1"/>
    <property type="match status" value="1"/>
</dbReference>
<dbReference type="GO" id="GO:0048254">
    <property type="term" value="P:snoRNA localization"/>
    <property type="evidence" value="ECO:0007669"/>
    <property type="project" value="TreeGrafter"/>
</dbReference>
<keyword evidence="2" id="KW-0690">Ribosome biogenesis</keyword>
<proteinExistence type="inferred from homology"/>
<keyword evidence="3" id="KW-0597">Phosphoprotein</keyword>
<evidence type="ECO:0000313" key="16">
    <source>
        <dbReference type="EMBL" id="OAY80140.1"/>
    </source>
</evidence>
<dbReference type="Gene3D" id="3.30.60.190">
    <property type="match status" value="1"/>
</dbReference>
<feature type="region of interest" description="Disordered" evidence="14">
    <location>
        <begin position="1"/>
        <end position="25"/>
    </location>
</feature>
<dbReference type="Pfam" id="PF25790">
    <property type="entry name" value="BCD1"/>
    <property type="match status" value="1"/>
</dbReference>
<reference evidence="16 17" key="1">
    <citation type="journal article" date="2016" name="DNA Res.">
        <title>The draft genome of MD-2 pineapple using hybrid error correction of long reads.</title>
        <authorList>
            <person name="Redwan R.M."/>
            <person name="Saidin A."/>
            <person name="Kumar S.V."/>
        </authorList>
    </citation>
    <scope>NUCLEOTIDE SEQUENCE [LARGE SCALE GENOMIC DNA]</scope>
    <source>
        <strain evidence="17">cv. MD2</strain>
        <tissue evidence="16">Leaf</tissue>
    </source>
</reference>
<keyword evidence="6" id="KW-0862">Zinc</keyword>
<sequence>MAEDSECPPNPNPNPNPNPKDSKRSSVCEECGEKPWKYRCPGCSLVSCSLPCVQSHKRRTSCDGKRRRTGFVPLRLFDDNLLLSDYNFLEETKRVTESAQRLVAGYGGYVGNNLPMRLRMLRKAAYRRKAQLFFLPLGMSKREKNRSIYNHRKNSIFWTLEWRFNSTDIVLLDHGVDENAKLSVSVEKHLSPSPWKDKLTQFRNVALDDLKLFIRKSAKGAKAPFRELNIRAPLGPQLKNVLVIEYPIIHVFLPSHSYDFEIEKDTNSFVEHNETSDHDVVPKDSVFKEEEIEEGEMTSETQVLDIIDYKIPTSNGVKTSSGSNFGSQSKRLKGNFEYRQVKDPNLELNDVTRLQNGSNFTHLRESNDAVRLFEYENFDFEQEMRDAYSDLLGEMNPDDFLCLDDGYSEEEGSKECKNAQDYGGILLGAEELEEGEIPSF</sequence>
<dbReference type="InterPro" id="IPR051639">
    <property type="entry name" value="BCD1"/>
</dbReference>
<dbReference type="GO" id="GO:0070761">
    <property type="term" value="C:pre-snoRNP complex"/>
    <property type="evidence" value="ECO:0007669"/>
    <property type="project" value="TreeGrafter"/>
</dbReference>
<feature type="domain" description="HIT-type" evidence="15">
    <location>
        <begin position="28"/>
        <end position="62"/>
    </location>
</feature>
<evidence type="ECO:0000256" key="12">
    <source>
        <dbReference type="ARBA" id="ARBA00077531"/>
    </source>
</evidence>
<evidence type="ECO:0000256" key="3">
    <source>
        <dbReference type="ARBA" id="ARBA00022553"/>
    </source>
</evidence>
<dbReference type="SUPFAM" id="SSF144232">
    <property type="entry name" value="HIT/MYND zinc finger-like"/>
    <property type="match status" value="1"/>
</dbReference>
<evidence type="ECO:0000256" key="2">
    <source>
        <dbReference type="ARBA" id="ARBA00022517"/>
    </source>
</evidence>
<evidence type="ECO:0000256" key="1">
    <source>
        <dbReference type="ARBA" id="ARBA00022499"/>
    </source>
</evidence>
<evidence type="ECO:0000256" key="7">
    <source>
        <dbReference type="ARBA" id="ARBA00022843"/>
    </source>
</evidence>
<comment type="function">
    <text evidence="8">Required for box C/D snoRNAs accumulation involved in snoRNA processing, snoRNA transport to the nucleolus and ribosome biogenesis.</text>
</comment>
<dbReference type="Proteomes" id="UP000092600">
    <property type="component" value="Unassembled WGS sequence"/>
</dbReference>
<dbReference type="InterPro" id="IPR007529">
    <property type="entry name" value="Znf_HIT"/>
</dbReference>
<dbReference type="EMBL" id="LSRQ01000943">
    <property type="protein sequence ID" value="OAY80140.1"/>
    <property type="molecule type" value="Genomic_DNA"/>
</dbReference>
<dbReference type="AlphaFoldDB" id="A0A199VTX3"/>
<dbReference type="FunFam" id="3.30.60.190:FF:000001">
    <property type="entry name" value="box C/D snoRNA protein 1"/>
    <property type="match status" value="1"/>
</dbReference>
<comment type="similarity">
    <text evidence="9">Belongs to the BCD1 family.</text>
</comment>
<comment type="caution">
    <text evidence="16">The sequence shown here is derived from an EMBL/GenBank/DDBJ whole genome shotgun (WGS) entry which is preliminary data.</text>
</comment>
<dbReference type="PROSITE" id="PS51083">
    <property type="entry name" value="ZF_HIT"/>
    <property type="match status" value="1"/>
</dbReference>
<evidence type="ECO:0000256" key="4">
    <source>
        <dbReference type="ARBA" id="ARBA00022723"/>
    </source>
</evidence>
<keyword evidence="7" id="KW-0832">Ubl conjugation</keyword>
<evidence type="ECO:0000256" key="14">
    <source>
        <dbReference type="SAM" id="MobiDB-lite"/>
    </source>
</evidence>
<evidence type="ECO:0000313" key="17">
    <source>
        <dbReference type="Proteomes" id="UP000092600"/>
    </source>
</evidence>
<dbReference type="GO" id="GO:0000492">
    <property type="term" value="P:box C/D snoRNP assembly"/>
    <property type="evidence" value="ECO:0007669"/>
    <property type="project" value="TreeGrafter"/>
</dbReference>
<organism evidence="16 17">
    <name type="scientific">Ananas comosus</name>
    <name type="common">Pineapple</name>
    <name type="synonym">Ananas ananas</name>
    <dbReference type="NCBI Taxonomy" id="4615"/>
    <lineage>
        <taxon>Eukaryota</taxon>
        <taxon>Viridiplantae</taxon>
        <taxon>Streptophyta</taxon>
        <taxon>Embryophyta</taxon>
        <taxon>Tracheophyta</taxon>
        <taxon>Spermatophyta</taxon>
        <taxon>Magnoliopsida</taxon>
        <taxon>Liliopsida</taxon>
        <taxon>Poales</taxon>
        <taxon>Bromeliaceae</taxon>
        <taxon>Bromelioideae</taxon>
        <taxon>Ananas</taxon>
    </lineage>
</organism>